<gene>
    <name evidence="2" type="ORF">C2845_PM11G18380</name>
</gene>
<feature type="compositionally biased region" description="Acidic residues" evidence="1">
    <location>
        <begin position="81"/>
        <end position="113"/>
    </location>
</feature>
<proteinExistence type="predicted"/>
<dbReference type="AlphaFoldDB" id="A0A3L6RUJ5"/>
<organism evidence="2 3">
    <name type="scientific">Panicum miliaceum</name>
    <name type="common">Proso millet</name>
    <name type="synonym">Broomcorn millet</name>
    <dbReference type="NCBI Taxonomy" id="4540"/>
    <lineage>
        <taxon>Eukaryota</taxon>
        <taxon>Viridiplantae</taxon>
        <taxon>Streptophyta</taxon>
        <taxon>Embryophyta</taxon>
        <taxon>Tracheophyta</taxon>
        <taxon>Spermatophyta</taxon>
        <taxon>Magnoliopsida</taxon>
        <taxon>Liliopsida</taxon>
        <taxon>Poales</taxon>
        <taxon>Poaceae</taxon>
        <taxon>PACMAD clade</taxon>
        <taxon>Panicoideae</taxon>
        <taxon>Panicodae</taxon>
        <taxon>Paniceae</taxon>
        <taxon>Panicinae</taxon>
        <taxon>Panicum</taxon>
        <taxon>Panicum sect. Panicum</taxon>
    </lineage>
</organism>
<protein>
    <submittedName>
        <fullName evidence="2">Uncharacterized protein</fullName>
    </submittedName>
</protein>
<accession>A0A3L6RUJ5</accession>
<feature type="region of interest" description="Disordered" evidence="1">
    <location>
        <begin position="402"/>
        <end position="448"/>
    </location>
</feature>
<evidence type="ECO:0000313" key="3">
    <source>
        <dbReference type="Proteomes" id="UP000275267"/>
    </source>
</evidence>
<dbReference type="STRING" id="4540.A0A3L6RUJ5"/>
<feature type="region of interest" description="Disordered" evidence="1">
    <location>
        <begin position="1"/>
        <end position="124"/>
    </location>
</feature>
<feature type="region of interest" description="Disordered" evidence="1">
    <location>
        <begin position="230"/>
        <end position="291"/>
    </location>
</feature>
<dbReference type="EMBL" id="PQIB02000007">
    <property type="protein sequence ID" value="RLN09265.1"/>
    <property type="molecule type" value="Genomic_DNA"/>
</dbReference>
<evidence type="ECO:0000313" key="2">
    <source>
        <dbReference type="EMBL" id="RLN09265.1"/>
    </source>
</evidence>
<reference evidence="3" key="1">
    <citation type="journal article" date="2019" name="Nat. Commun.">
        <title>The genome of broomcorn millet.</title>
        <authorList>
            <person name="Zou C."/>
            <person name="Miki D."/>
            <person name="Li D."/>
            <person name="Tang Q."/>
            <person name="Xiao L."/>
            <person name="Rajput S."/>
            <person name="Deng P."/>
            <person name="Jia W."/>
            <person name="Huang R."/>
            <person name="Zhang M."/>
            <person name="Sun Y."/>
            <person name="Hu J."/>
            <person name="Fu X."/>
            <person name="Schnable P.S."/>
            <person name="Li F."/>
            <person name="Zhang H."/>
            <person name="Feng B."/>
            <person name="Zhu X."/>
            <person name="Liu R."/>
            <person name="Schnable J.C."/>
            <person name="Zhu J.-K."/>
            <person name="Zhang H."/>
        </authorList>
    </citation>
    <scope>NUCLEOTIDE SEQUENCE [LARGE SCALE GENOMIC DNA]</scope>
</reference>
<dbReference type="Proteomes" id="UP000275267">
    <property type="component" value="Unassembled WGS sequence"/>
</dbReference>
<name>A0A3L6RUJ5_PANMI</name>
<evidence type="ECO:0000256" key="1">
    <source>
        <dbReference type="SAM" id="MobiDB-lite"/>
    </source>
</evidence>
<keyword evidence="3" id="KW-1185">Reference proteome</keyword>
<sequence>MPNQRERRTKRRLNSSQVDPNEGGSSQEVSGRTLRSRGQKRAPSGDIEGGSNGSSSNSSDDEVEDETFRVEHRTGKSPAENDSEDEEEGVAGADGSDDDEGDGSEDDDADDAEPPVINRPRYPFGRAPINYFGDGMTETVKRLRRKNPYTKPKIARDARKTLTPRDGNTSDVTLFQRNLMAAMRPGSPQFSVVDFIWQEIKNFSENPQKICSYSPYIMYMIKKTIGTNFPGDVSHKPFEAPSAAQEEEEIRQEQPDTQHGAGLTGSPDRSDRFRSGQHSHSHRQHEKPSSPIKKIINFLVGMCKSQRDIEVEQKRQWRASKKERNSIKMMHNPMHLQPPRSQISPTPPEVEVPSVEARLSGYLNPGNFDQYGSIFYQPHGPQDRGYFGSASADHFYSVIYGQQPPTYAAPPPPPYGTGISGDIPSSSHGAESYQGMPPPPHPHRPFSG</sequence>
<comment type="caution">
    <text evidence="2">The sequence shown here is derived from an EMBL/GenBank/DDBJ whole genome shotgun (WGS) entry which is preliminary data.</text>
</comment>
<feature type="compositionally biased region" description="Polar residues" evidence="1">
    <location>
        <begin position="14"/>
        <end position="30"/>
    </location>
</feature>
<feature type="compositionally biased region" description="Basic residues" evidence="1">
    <location>
        <begin position="275"/>
        <end position="285"/>
    </location>
</feature>